<keyword evidence="4" id="KW-1185">Reference proteome</keyword>
<feature type="region of interest" description="Disordered" evidence="1">
    <location>
        <begin position="125"/>
        <end position="148"/>
    </location>
</feature>
<evidence type="ECO:0000313" key="4">
    <source>
        <dbReference type="Proteomes" id="UP000241462"/>
    </source>
</evidence>
<accession>A0A2T2ZWD4</accession>
<feature type="compositionally biased region" description="Basic and acidic residues" evidence="1">
    <location>
        <begin position="427"/>
        <end position="437"/>
    </location>
</feature>
<feature type="compositionally biased region" description="Gly residues" evidence="1">
    <location>
        <begin position="413"/>
        <end position="426"/>
    </location>
</feature>
<name>A0A2T2ZWD4_9PEZI</name>
<reference evidence="3 4" key="1">
    <citation type="journal article" date="2018" name="Mycol. Prog.">
        <title>Coniella lustricola, a new species from submerged detritus.</title>
        <authorList>
            <person name="Raudabaugh D.B."/>
            <person name="Iturriaga T."/>
            <person name="Carver A."/>
            <person name="Mondo S."/>
            <person name="Pangilinan J."/>
            <person name="Lipzen A."/>
            <person name="He G."/>
            <person name="Amirebrahimi M."/>
            <person name="Grigoriev I.V."/>
            <person name="Miller A.N."/>
        </authorList>
    </citation>
    <scope>NUCLEOTIDE SEQUENCE [LARGE SCALE GENOMIC DNA]</scope>
    <source>
        <strain evidence="3 4">B22-T-1</strain>
    </source>
</reference>
<feature type="region of interest" description="Disordered" evidence="1">
    <location>
        <begin position="263"/>
        <end position="298"/>
    </location>
</feature>
<dbReference type="InParanoid" id="A0A2T2ZWD4"/>
<evidence type="ECO:0008006" key="5">
    <source>
        <dbReference type="Google" id="ProtNLM"/>
    </source>
</evidence>
<evidence type="ECO:0000256" key="2">
    <source>
        <dbReference type="SAM" id="Phobius"/>
    </source>
</evidence>
<feature type="region of interest" description="Disordered" evidence="1">
    <location>
        <begin position="412"/>
        <end position="460"/>
    </location>
</feature>
<dbReference type="Proteomes" id="UP000241462">
    <property type="component" value="Unassembled WGS sequence"/>
</dbReference>
<evidence type="ECO:0000256" key="1">
    <source>
        <dbReference type="SAM" id="MobiDB-lite"/>
    </source>
</evidence>
<feature type="compositionally biased region" description="Low complexity" evidence="1">
    <location>
        <begin position="283"/>
        <end position="298"/>
    </location>
</feature>
<feature type="transmembrane region" description="Helical" evidence="2">
    <location>
        <begin position="339"/>
        <end position="362"/>
    </location>
</feature>
<sequence>MTTTSAESPGLAAASVPANTTSLGCYSYPQHADWTIFWNQSHFSTNDMTVLYRRNEDVASLMNVDRLGYYGAQFNGCAIPDLHQVQASKCDVPCKGDKETLCGGSSAVHIYVSSSAAAAAAAASISPPGGSQADSESHSGANTAAEADGAAKAKTNPCPAVVGVAADACGSATLSPNAIISELGSVCSSKVGTGVSLTMATTVPAMTETTTSTGTLWTTSVPSTLRMSDIGMLSSKKSMSGGPTEKTTSTVALASTTETTLTTSYRTESARLSRPGSMTSLFASQASPSPSTSSASSSSTRILVPTPICAPSSASTAAINTNATIAIPSSLPKPLTEPATLGLATCGTLLTVAWLASVFYAIHRASKVPKPRTVRVDDDVDDDASVTTWGNSESEAPWAQRMTRCSDVSIGGRSIGSGHSGSTIGGGDRRSLSEKRFGWYGSSVDGKRDQTPGKWRWVGV</sequence>
<protein>
    <recommendedName>
        <fullName evidence="5">WSC domain-containing protein</fullName>
    </recommendedName>
</protein>
<keyword evidence="2" id="KW-1133">Transmembrane helix</keyword>
<evidence type="ECO:0000313" key="3">
    <source>
        <dbReference type="EMBL" id="PSR78392.1"/>
    </source>
</evidence>
<keyword evidence="2" id="KW-0812">Transmembrane</keyword>
<organism evidence="3 4">
    <name type="scientific">Coniella lustricola</name>
    <dbReference type="NCBI Taxonomy" id="2025994"/>
    <lineage>
        <taxon>Eukaryota</taxon>
        <taxon>Fungi</taxon>
        <taxon>Dikarya</taxon>
        <taxon>Ascomycota</taxon>
        <taxon>Pezizomycotina</taxon>
        <taxon>Sordariomycetes</taxon>
        <taxon>Sordariomycetidae</taxon>
        <taxon>Diaporthales</taxon>
        <taxon>Schizoparmaceae</taxon>
        <taxon>Coniella</taxon>
    </lineage>
</organism>
<proteinExistence type="predicted"/>
<dbReference type="AlphaFoldDB" id="A0A2T2ZWD4"/>
<gene>
    <name evidence="3" type="ORF">BD289DRAFT_486075</name>
</gene>
<dbReference type="EMBL" id="KZ678610">
    <property type="protein sequence ID" value="PSR78392.1"/>
    <property type="molecule type" value="Genomic_DNA"/>
</dbReference>
<keyword evidence="2" id="KW-0472">Membrane</keyword>